<protein>
    <submittedName>
        <fullName evidence="1">Probable type III secretion apparatus</fullName>
    </submittedName>
</protein>
<keyword evidence="2" id="KW-1185">Reference proteome</keyword>
<dbReference type="RefSeq" id="WP_045363072.1">
    <property type="nucleotide sequence ID" value="NZ_AP018150.1"/>
</dbReference>
<dbReference type="EMBL" id="AP018150">
    <property type="protein sequence ID" value="BBE08747.1"/>
    <property type="molecule type" value="Genomic_DNA"/>
</dbReference>
<dbReference type="InterPro" id="IPR011990">
    <property type="entry name" value="TPR-like_helical_dom_sf"/>
</dbReference>
<dbReference type="KEGG" id="mcys:MCB1EB_0586"/>
<dbReference type="NCBIfam" id="TIGR02498">
    <property type="entry name" value="type_III_ssaH"/>
    <property type="match status" value="1"/>
</dbReference>
<dbReference type="Proteomes" id="UP000282597">
    <property type="component" value="Chromosome"/>
</dbReference>
<evidence type="ECO:0000313" key="2">
    <source>
        <dbReference type="Proteomes" id="UP000282597"/>
    </source>
</evidence>
<name>A0A2Z6ETL3_9BURK</name>
<dbReference type="InterPro" id="IPR010437">
    <property type="entry name" value="T3SS_SsaH/EsaH"/>
</dbReference>
<gene>
    <name evidence="1" type="ORF">MCB1EB_0586</name>
</gene>
<dbReference type="Gene3D" id="1.25.40.10">
    <property type="entry name" value="Tetratricopeptide repeat domain"/>
    <property type="match status" value="1"/>
</dbReference>
<proteinExistence type="predicted"/>
<organism evidence="1 2">
    <name type="scientific">Mycoavidus cysteinexigens</name>
    <dbReference type="NCBI Taxonomy" id="1553431"/>
    <lineage>
        <taxon>Bacteria</taxon>
        <taxon>Pseudomonadati</taxon>
        <taxon>Pseudomonadota</taxon>
        <taxon>Betaproteobacteria</taxon>
        <taxon>Burkholderiales</taxon>
        <taxon>Burkholderiaceae</taxon>
        <taxon>Mycoavidus</taxon>
    </lineage>
</organism>
<reference evidence="1 2" key="1">
    <citation type="journal article" date="2018" name="Microbes Environ.">
        <title>Comparative Genomic Insights into Endofungal Lifestyles of Two Bacterial Endosymbionts, Mycoavidus cysteinexigens and Burkholderia rhizoxinica.</title>
        <authorList>
            <person name="Sharmin D."/>
            <person name="Guo Y."/>
            <person name="Nishizawa T."/>
            <person name="Ohshima S."/>
            <person name="Sato Y."/>
            <person name="Takashima Y."/>
            <person name="Narisawa K."/>
            <person name="Ohta H."/>
        </authorList>
    </citation>
    <scope>NUCLEOTIDE SEQUENCE [LARGE SCALE GENOMIC DNA]</scope>
    <source>
        <strain evidence="1 2">B1-EB</strain>
    </source>
</reference>
<accession>A0A2Z6ETL3</accession>
<sequence>MSRLDQDVCRLIVEVGLAAVNHALLDDAQIIHAALIDLVMDLSQRQVLEATMLIGLGQPQAALQLLAQHTQPEAELLRQLLASPVSSHSLVESFIF</sequence>
<dbReference type="Pfam" id="PF06287">
    <property type="entry name" value="DUF1039"/>
    <property type="match status" value="1"/>
</dbReference>
<dbReference type="AlphaFoldDB" id="A0A2Z6ETL3"/>
<evidence type="ECO:0000313" key="1">
    <source>
        <dbReference type="EMBL" id="BBE08747.1"/>
    </source>
</evidence>